<dbReference type="InterPro" id="IPR005904">
    <property type="entry name" value="Hxn_phspho_trans"/>
</dbReference>
<keyword evidence="8 15" id="KW-0808">Transferase</keyword>
<reference evidence="17 18" key="1">
    <citation type="journal article" date="2016" name="J. Biotechnol.">
        <title>First complete genome sequence of a species in the genus Microterricola, an extremophilic cold active enzyme producing bacterial strain ERGS5:02 isolated from Sikkim Himalaya.</title>
        <authorList>
            <person name="Himanshu"/>
            <person name="Swarnkar M.K."/>
            <person name="Singh D."/>
            <person name="Kumar R."/>
        </authorList>
    </citation>
    <scope>NUCLEOTIDE SEQUENCE [LARGE SCALE GENOMIC DNA]</scope>
    <source>
        <strain evidence="17 18">ERGS5:02</strain>
    </source>
</reference>
<dbReference type="OrthoDB" id="9802824at2"/>
<feature type="domain" description="Phosphoribosyltransferase" evidence="16">
    <location>
        <begin position="18"/>
        <end position="164"/>
    </location>
</feature>
<dbReference type="GO" id="GO:0032263">
    <property type="term" value="P:GMP salvage"/>
    <property type="evidence" value="ECO:0007669"/>
    <property type="project" value="TreeGrafter"/>
</dbReference>
<dbReference type="RefSeq" id="WP_067225430.1">
    <property type="nucleotide sequence ID" value="NZ_CP014145.1"/>
</dbReference>
<organism evidence="17 18">
    <name type="scientific">Microterricola viridarii</name>
    <dbReference type="NCBI Taxonomy" id="412690"/>
    <lineage>
        <taxon>Bacteria</taxon>
        <taxon>Bacillati</taxon>
        <taxon>Actinomycetota</taxon>
        <taxon>Actinomycetes</taxon>
        <taxon>Micrococcales</taxon>
        <taxon>Microbacteriaceae</taxon>
        <taxon>Microterricola</taxon>
    </lineage>
</organism>
<keyword evidence="7 15" id="KW-0328">Glycosyltransferase</keyword>
<evidence type="ECO:0000256" key="13">
    <source>
        <dbReference type="ARBA" id="ARBA00048811"/>
    </source>
</evidence>
<dbReference type="GO" id="GO:0046100">
    <property type="term" value="P:hypoxanthine metabolic process"/>
    <property type="evidence" value="ECO:0007669"/>
    <property type="project" value="TreeGrafter"/>
</dbReference>
<keyword evidence="18" id="KW-1185">Reference proteome</keyword>
<gene>
    <name evidence="17" type="ORF">AWU67_00380</name>
</gene>
<dbReference type="EC" id="2.4.2.8" evidence="15"/>
<proteinExistence type="inferred from homology"/>
<sequence length="183" mass="20136">MESQNIAGDLEEILLTEEQIHGRLAEMARQIETDYAGENVLLVGVLKGAVMVMADLARELNMQVTMDWMAVSSYGSGTTSSGVVRILKDLDSDLTGRKVLIVEDIIDSGLTLSWLIANLKSRGPASVEICALLRKPEAARVDIDVKYLGFDIPNKFVVGYGLDYNEMYRNLRSVGILAPHVYS</sequence>
<dbReference type="AlphaFoldDB" id="A0A0Y0N568"/>
<dbReference type="InterPro" id="IPR000836">
    <property type="entry name" value="PRTase_dom"/>
</dbReference>
<evidence type="ECO:0000256" key="5">
    <source>
        <dbReference type="ARBA" id="ARBA00008391"/>
    </source>
</evidence>
<keyword evidence="11 15" id="KW-0547">Nucleotide-binding</keyword>
<evidence type="ECO:0000313" key="18">
    <source>
        <dbReference type="Proteomes" id="UP000058305"/>
    </source>
</evidence>
<accession>A0A0Y0N568</accession>
<keyword evidence="9 15" id="KW-0479">Metal-binding</keyword>
<evidence type="ECO:0000313" key="17">
    <source>
        <dbReference type="EMBL" id="AMB57568.1"/>
    </source>
</evidence>
<dbReference type="NCBIfam" id="TIGR01203">
    <property type="entry name" value="HGPRTase"/>
    <property type="match status" value="1"/>
</dbReference>
<comment type="pathway">
    <text evidence="4">Purine metabolism; GMP biosynthesis via salvage pathway; GMP from guanine: step 1/1.</text>
</comment>
<comment type="catalytic activity">
    <reaction evidence="14">
        <text>IMP + diphosphate = hypoxanthine + 5-phospho-alpha-D-ribose 1-diphosphate</text>
        <dbReference type="Rhea" id="RHEA:17973"/>
        <dbReference type="ChEBI" id="CHEBI:17368"/>
        <dbReference type="ChEBI" id="CHEBI:33019"/>
        <dbReference type="ChEBI" id="CHEBI:58017"/>
        <dbReference type="ChEBI" id="CHEBI:58053"/>
        <dbReference type="EC" id="2.4.2.8"/>
    </reaction>
    <physiologicalReaction direction="right-to-left" evidence="14">
        <dbReference type="Rhea" id="RHEA:17975"/>
    </physiologicalReaction>
</comment>
<evidence type="ECO:0000256" key="8">
    <source>
        <dbReference type="ARBA" id="ARBA00022679"/>
    </source>
</evidence>
<dbReference type="SUPFAM" id="SSF53271">
    <property type="entry name" value="PRTase-like"/>
    <property type="match status" value="1"/>
</dbReference>
<dbReference type="KEGG" id="mvd:AWU67_00380"/>
<evidence type="ECO:0000256" key="2">
    <source>
        <dbReference type="ARBA" id="ARBA00004496"/>
    </source>
</evidence>
<evidence type="ECO:0000256" key="9">
    <source>
        <dbReference type="ARBA" id="ARBA00022723"/>
    </source>
</evidence>
<dbReference type="GO" id="GO:0006178">
    <property type="term" value="P:guanine salvage"/>
    <property type="evidence" value="ECO:0007669"/>
    <property type="project" value="TreeGrafter"/>
</dbReference>
<dbReference type="InterPro" id="IPR050408">
    <property type="entry name" value="HGPRT"/>
</dbReference>
<dbReference type="EMBL" id="CP014145">
    <property type="protein sequence ID" value="AMB57568.1"/>
    <property type="molecule type" value="Genomic_DNA"/>
</dbReference>
<reference evidence="18" key="2">
    <citation type="submission" date="2016-01" db="EMBL/GenBank/DDBJ databases">
        <title>First complete genome sequence of a species in the genus Microterricola, an extremophilic cold active enzyme producing strain ERGS5:02 isolated from Sikkim Himalaya.</title>
        <authorList>
            <person name="Kumar R."/>
            <person name="Singh D."/>
            <person name="Swarnkar M.K."/>
        </authorList>
    </citation>
    <scope>NUCLEOTIDE SEQUENCE [LARGE SCALE GENOMIC DNA]</scope>
    <source>
        <strain evidence="18">ERGS5:02</strain>
    </source>
</reference>
<evidence type="ECO:0000256" key="10">
    <source>
        <dbReference type="ARBA" id="ARBA00022726"/>
    </source>
</evidence>
<dbReference type="CDD" id="cd06223">
    <property type="entry name" value="PRTases_typeI"/>
    <property type="match status" value="1"/>
</dbReference>
<evidence type="ECO:0000256" key="7">
    <source>
        <dbReference type="ARBA" id="ARBA00022676"/>
    </source>
</evidence>
<dbReference type="GO" id="GO:0006166">
    <property type="term" value="P:purine ribonucleoside salvage"/>
    <property type="evidence" value="ECO:0007669"/>
    <property type="project" value="UniProtKB-KW"/>
</dbReference>
<dbReference type="InterPro" id="IPR029057">
    <property type="entry name" value="PRTase-like"/>
</dbReference>
<dbReference type="GO" id="GO:0032264">
    <property type="term" value="P:IMP salvage"/>
    <property type="evidence" value="ECO:0007669"/>
    <property type="project" value="UniProtKB-UniPathway"/>
</dbReference>
<dbReference type="GO" id="GO:0000287">
    <property type="term" value="F:magnesium ion binding"/>
    <property type="evidence" value="ECO:0007669"/>
    <property type="project" value="TreeGrafter"/>
</dbReference>
<keyword evidence="10 15" id="KW-0660">Purine salvage</keyword>
<evidence type="ECO:0000256" key="15">
    <source>
        <dbReference type="RuleBase" id="RU364099"/>
    </source>
</evidence>
<comment type="cofactor">
    <cofactor evidence="1 15">
        <name>Mg(2+)</name>
        <dbReference type="ChEBI" id="CHEBI:18420"/>
    </cofactor>
</comment>
<dbReference type="UniPathway" id="UPA00591">
    <property type="reaction ID" value="UER00648"/>
</dbReference>
<protein>
    <recommendedName>
        <fullName evidence="15">Hypoxanthine phosphoribosyltransferase</fullName>
        <ecNumber evidence="15">2.4.2.8</ecNumber>
    </recommendedName>
</protein>
<comment type="subcellular location">
    <subcellularLocation>
        <location evidence="2 15">Cytoplasm</location>
    </subcellularLocation>
</comment>
<name>A0A0Y0N568_9MICO</name>
<dbReference type="PANTHER" id="PTHR43340">
    <property type="entry name" value="HYPOXANTHINE-GUANINE PHOSPHORIBOSYLTRANSFERASE"/>
    <property type="match status" value="1"/>
</dbReference>
<dbReference type="PANTHER" id="PTHR43340:SF1">
    <property type="entry name" value="HYPOXANTHINE PHOSPHORIBOSYLTRANSFERASE"/>
    <property type="match status" value="1"/>
</dbReference>
<comment type="similarity">
    <text evidence="5 15">Belongs to the purine/pyrimidine phosphoribosyltransferase family.</text>
</comment>
<dbReference type="GO" id="GO:0052657">
    <property type="term" value="F:guanine phosphoribosyltransferase activity"/>
    <property type="evidence" value="ECO:0007669"/>
    <property type="project" value="UniProtKB-ARBA"/>
</dbReference>
<evidence type="ECO:0000256" key="4">
    <source>
        <dbReference type="ARBA" id="ARBA00004676"/>
    </source>
</evidence>
<dbReference type="Proteomes" id="UP000058305">
    <property type="component" value="Chromosome"/>
</dbReference>
<dbReference type="Pfam" id="PF00156">
    <property type="entry name" value="Pribosyltran"/>
    <property type="match status" value="1"/>
</dbReference>
<evidence type="ECO:0000256" key="11">
    <source>
        <dbReference type="ARBA" id="ARBA00022741"/>
    </source>
</evidence>
<evidence type="ECO:0000259" key="16">
    <source>
        <dbReference type="Pfam" id="PF00156"/>
    </source>
</evidence>
<comment type="catalytic activity">
    <reaction evidence="13">
        <text>GMP + diphosphate = guanine + 5-phospho-alpha-D-ribose 1-diphosphate</text>
        <dbReference type="Rhea" id="RHEA:25424"/>
        <dbReference type="ChEBI" id="CHEBI:16235"/>
        <dbReference type="ChEBI" id="CHEBI:33019"/>
        <dbReference type="ChEBI" id="CHEBI:58017"/>
        <dbReference type="ChEBI" id="CHEBI:58115"/>
        <dbReference type="EC" id="2.4.2.8"/>
    </reaction>
    <physiologicalReaction direction="right-to-left" evidence="13">
        <dbReference type="Rhea" id="RHEA:25426"/>
    </physiologicalReaction>
</comment>
<evidence type="ECO:0000256" key="6">
    <source>
        <dbReference type="ARBA" id="ARBA00022490"/>
    </source>
</evidence>
<dbReference type="GO" id="GO:0005829">
    <property type="term" value="C:cytosol"/>
    <property type="evidence" value="ECO:0007669"/>
    <property type="project" value="TreeGrafter"/>
</dbReference>
<evidence type="ECO:0000256" key="14">
    <source>
        <dbReference type="ARBA" id="ARBA00049402"/>
    </source>
</evidence>
<dbReference type="GO" id="GO:0000166">
    <property type="term" value="F:nucleotide binding"/>
    <property type="evidence" value="ECO:0007669"/>
    <property type="project" value="UniProtKB-KW"/>
</dbReference>
<keyword evidence="6 15" id="KW-0963">Cytoplasm</keyword>
<dbReference type="Gene3D" id="3.40.50.2020">
    <property type="match status" value="1"/>
</dbReference>
<evidence type="ECO:0000256" key="1">
    <source>
        <dbReference type="ARBA" id="ARBA00001946"/>
    </source>
</evidence>
<keyword evidence="12 15" id="KW-0460">Magnesium</keyword>
<evidence type="ECO:0000256" key="12">
    <source>
        <dbReference type="ARBA" id="ARBA00022842"/>
    </source>
</evidence>
<dbReference type="GO" id="GO:0004422">
    <property type="term" value="F:hypoxanthine phosphoribosyltransferase activity"/>
    <property type="evidence" value="ECO:0007669"/>
    <property type="project" value="InterPro"/>
</dbReference>
<comment type="pathway">
    <text evidence="3 15">Purine metabolism; IMP biosynthesis via salvage pathway; IMP from hypoxanthine: step 1/1.</text>
</comment>
<evidence type="ECO:0000256" key="3">
    <source>
        <dbReference type="ARBA" id="ARBA00004669"/>
    </source>
</evidence>
<dbReference type="FunFam" id="3.40.50.2020:FF:000006">
    <property type="entry name" value="Hypoxanthine phosphoribosyltransferase"/>
    <property type="match status" value="1"/>
</dbReference>